<proteinExistence type="inferred from homology"/>
<dbReference type="Proteomes" id="UP000034817">
    <property type="component" value="Unassembled WGS sequence"/>
</dbReference>
<dbReference type="EMBL" id="JJPL01000011">
    <property type="protein sequence ID" value="KKG68357.1"/>
    <property type="molecule type" value="Genomic_DNA"/>
</dbReference>
<evidence type="ECO:0000313" key="15">
    <source>
        <dbReference type="Proteomes" id="UP000034817"/>
    </source>
</evidence>
<dbReference type="EMBL" id="CP029709">
    <property type="protein sequence ID" value="QCR15929.1"/>
    <property type="molecule type" value="Genomic_DNA"/>
</dbReference>
<evidence type="ECO:0000313" key="12">
    <source>
        <dbReference type="Proteomes" id="UP000034298"/>
    </source>
</evidence>
<evidence type="ECO:0000313" key="8">
    <source>
        <dbReference type="EMBL" id="KKG68357.1"/>
    </source>
</evidence>
<dbReference type="NCBIfam" id="TIGR04213">
    <property type="entry name" value="PGF_pre_PGF"/>
    <property type="match status" value="1"/>
</dbReference>
<dbReference type="Pfam" id="PF18911">
    <property type="entry name" value="PKD_4"/>
    <property type="match status" value="8"/>
</dbReference>
<organism evidence="6 12">
    <name type="scientific">Methanosarcina mazei</name>
    <name type="common">Methanosarcina frisia</name>
    <dbReference type="NCBI Taxonomy" id="2209"/>
    <lineage>
        <taxon>Archaea</taxon>
        <taxon>Methanobacteriati</taxon>
        <taxon>Methanobacteriota</taxon>
        <taxon>Stenosarchaea group</taxon>
        <taxon>Methanomicrobia</taxon>
        <taxon>Methanosarcinales</taxon>
        <taxon>Methanosarcinaceae</taxon>
        <taxon>Methanosarcina</taxon>
    </lineage>
</organism>
<dbReference type="PANTHER" id="PTHR36842">
    <property type="entry name" value="PROTEIN TOLB HOMOLOG"/>
    <property type="match status" value="1"/>
</dbReference>
<evidence type="ECO:0000313" key="10">
    <source>
        <dbReference type="EMBL" id="KKG93669.1"/>
    </source>
</evidence>
<dbReference type="Gene3D" id="2.60.40.10">
    <property type="entry name" value="Immunoglobulins"/>
    <property type="match status" value="9"/>
</dbReference>
<comment type="similarity">
    <text evidence="1">Belongs to the intimin/invasin family.</text>
</comment>
<feature type="domain" description="PKD" evidence="4">
    <location>
        <begin position="713"/>
        <end position="767"/>
    </location>
</feature>
<dbReference type="PANTHER" id="PTHR36842:SF1">
    <property type="entry name" value="PROTEIN TOLB"/>
    <property type="match status" value="1"/>
</dbReference>
<dbReference type="EMBL" id="JJPM01000332">
    <property type="protein sequence ID" value="KKG67174.1"/>
    <property type="molecule type" value="Genomic_DNA"/>
</dbReference>
<dbReference type="InterPro" id="IPR003344">
    <property type="entry name" value="Big_1_dom"/>
</dbReference>
<evidence type="ECO:0000313" key="13">
    <source>
        <dbReference type="Proteomes" id="UP000034424"/>
    </source>
</evidence>
<reference evidence="12 13" key="1">
    <citation type="journal article" date="2015" name="ISME J.">
        <title>Genomic and phenotypic differentiation among Methanosarcina mazei populations from Columbia River sediment.</title>
        <authorList>
            <person name="Youngblut N.D."/>
            <person name="Wirth J.S."/>
            <person name="Henriksen J.R."/>
            <person name="Smith M."/>
            <person name="Simon H."/>
            <person name="Metcalf W.W."/>
            <person name="Whitaker R.J."/>
        </authorList>
    </citation>
    <scope>NUCLEOTIDE SEQUENCE [LARGE SCALE GENOMIC DNA]</scope>
    <source>
        <strain evidence="6 12">3.F.A.1B.1</strain>
        <strain evidence="8 13">3.F.T.2.1</strain>
        <strain evidence="7">3.H.A.1A.1</strain>
        <strain evidence="9 15">3.H.A.2.4</strain>
        <strain evidence="10 14">3.H.M.1A.1</strain>
    </source>
</reference>
<evidence type="ECO:0000313" key="9">
    <source>
        <dbReference type="EMBL" id="KKG80371.1"/>
    </source>
</evidence>
<evidence type="ECO:0000259" key="4">
    <source>
        <dbReference type="PROSITE" id="PS50093"/>
    </source>
</evidence>
<feature type="domain" description="PKD" evidence="4">
    <location>
        <begin position="464"/>
        <end position="524"/>
    </location>
</feature>
<dbReference type="InterPro" id="IPR035986">
    <property type="entry name" value="PKD_dom_sf"/>
</dbReference>
<feature type="region of interest" description="Disordered" evidence="2">
    <location>
        <begin position="1479"/>
        <end position="1522"/>
    </location>
</feature>
<dbReference type="PATRIC" id="fig|2209.62.peg.2075"/>
<dbReference type="InterPro" id="IPR022409">
    <property type="entry name" value="PKD/Chitinase_dom"/>
</dbReference>
<dbReference type="Proteomes" id="UP000034657">
    <property type="component" value="Unassembled WGS sequence"/>
</dbReference>
<dbReference type="CDD" id="cd00146">
    <property type="entry name" value="PKD"/>
    <property type="match status" value="8"/>
</dbReference>
<dbReference type="EMBL" id="JJPP01000065">
    <property type="protein sequence ID" value="KKG80371.1"/>
    <property type="molecule type" value="Genomic_DNA"/>
</dbReference>
<feature type="domain" description="PKD" evidence="4">
    <location>
        <begin position="1033"/>
        <end position="1080"/>
    </location>
</feature>
<keyword evidence="3" id="KW-1133">Transmembrane helix</keyword>
<feature type="domain" description="PKD" evidence="4">
    <location>
        <begin position="551"/>
        <end position="605"/>
    </location>
</feature>
<dbReference type="RefSeq" id="WP_048041810.1">
    <property type="nucleotide sequence ID" value="NZ_CP029709.1"/>
</dbReference>
<reference evidence="11 16" key="2">
    <citation type="submission" date="2018-05" db="EMBL/GenBank/DDBJ databases">
        <title>Methanosarcina gilichinskyana sp. nov., a novel methanogenic archaeon isolated from Holocene permafrost, North East Russia.</title>
        <authorList>
            <person name="Oshurkova V."/>
            <person name="Meer M."/>
            <person name="Bochkareva O."/>
            <person name="Shcherbakova V."/>
        </authorList>
    </citation>
    <scope>NUCLEOTIDE SEQUENCE [LARGE SCALE GENOMIC DNA]</scope>
    <source>
        <strain evidence="11 16">JL01</strain>
    </source>
</reference>
<dbReference type="FunFam" id="2.60.40.10:FF:000270">
    <property type="entry name" value="Cell surface protein"/>
    <property type="match status" value="2"/>
</dbReference>
<evidence type="ECO:0000313" key="16">
    <source>
        <dbReference type="Proteomes" id="UP000300067"/>
    </source>
</evidence>
<dbReference type="SMART" id="SM00089">
    <property type="entry name" value="PKD"/>
    <property type="match status" value="8"/>
</dbReference>
<dbReference type="PROSITE" id="PS51127">
    <property type="entry name" value="BIG1"/>
    <property type="match status" value="1"/>
</dbReference>
<dbReference type="EMBL" id="JJPT01000038">
    <property type="protein sequence ID" value="KKG93669.1"/>
    <property type="molecule type" value="Genomic_DNA"/>
</dbReference>
<evidence type="ECO:0000259" key="5">
    <source>
        <dbReference type="PROSITE" id="PS51127"/>
    </source>
</evidence>
<evidence type="ECO:0000313" key="11">
    <source>
        <dbReference type="EMBL" id="QCR15929.1"/>
    </source>
</evidence>
<dbReference type="Proteomes" id="UP000034298">
    <property type="component" value="Unassembled WGS sequence"/>
</dbReference>
<dbReference type="SUPFAM" id="SSF49373">
    <property type="entry name" value="Invasin/intimin cell-adhesion fragments"/>
    <property type="match status" value="1"/>
</dbReference>
<accession>A0A0F8E2Z9</accession>
<feature type="domain" description="PKD" evidence="4">
    <location>
        <begin position="959"/>
        <end position="1010"/>
    </location>
</feature>
<dbReference type="Proteomes" id="UP000034424">
    <property type="component" value="Unassembled WGS sequence"/>
</dbReference>
<dbReference type="PROSITE" id="PS50093">
    <property type="entry name" value="PKD"/>
    <property type="match status" value="8"/>
</dbReference>
<evidence type="ECO:0000256" key="1">
    <source>
        <dbReference type="ARBA" id="ARBA00010116"/>
    </source>
</evidence>
<dbReference type="SUPFAM" id="SSF49299">
    <property type="entry name" value="PKD domain"/>
    <property type="match status" value="8"/>
</dbReference>
<keyword evidence="3" id="KW-0812">Transmembrane</keyword>
<feature type="transmembrane region" description="Helical" evidence="3">
    <location>
        <begin position="1566"/>
        <end position="1584"/>
    </location>
</feature>
<dbReference type="EMBL" id="JJPC01000089">
    <property type="protein sequence ID" value="KKG34066.1"/>
    <property type="molecule type" value="Genomic_DNA"/>
</dbReference>
<evidence type="ECO:0000256" key="3">
    <source>
        <dbReference type="SAM" id="Phobius"/>
    </source>
</evidence>
<name>A0A0F8E2Z9_METMZ</name>
<evidence type="ECO:0000313" key="14">
    <source>
        <dbReference type="Proteomes" id="UP000034657"/>
    </source>
</evidence>
<protein>
    <submittedName>
        <fullName evidence="11">PKD domain-containing protein</fullName>
    </submittedName>
</protein>
<sequence>MKHKFDVFVKAIPIFFAAFVLLSSFTLLVCAENEMTPGTVLENNSTMTIPRTLVRGDSGTSLQPMVTETGKISLSVDGLGTDSSGIIQVEKPEGATVRSAYLIAAGEWGSQIPEGSVLINGSAVYWNNTVFSTACYNYWADVTSIVKPAVDIAPAGRVNFTVTETSPYSSDGEVLAVIFDDPDQKEDNTVILLFGGQNPAGDTFSIKLSDPVDKNDSNFAIDMGLGISFSYQNSGGSQVSNVNVNGVRVTSSAGGEDDGFSGNGALLTVGGLDDSTANPLDPYAGPSNPRTDDELYNLLPFVNSGDSNITVFTQNPSNDDNIFFSYFFLKSSTAMVGEGILLSPASGNASVGSQYTLSSLVQDDNGNLLAGKPVSFSVVSGPNAGQSGTSITDAAGRANFTCSGASTGTDIIEASFVTNAGETIVSNRASIEWIVPHVPSPAADFNSNVTLGVQPLTVEFYDLSENAVSWNWYFGDGNSSELQNCTCTYFDPGYYTVSLTVNNLAGSSNTTIREDYIFVQMRPVPGFIANVTEGTFPLTVQFTDESQYTESVEWDFGDGNTSNELNPVHTYSEAGLYSVSLIATGNNTSVTKTIDNYINVTTSPVPDFSSNITAGTVPLSVQFIDESQYAESVEWDFGDGDSSTDRNPAHTYSESGLYTVSLTAIGNRTSVVKTVNDFINVTIPPLPNFSVNIIEGTFPLAVQFSDNSSYTESVKWNFGDGDSSTERNPVHTYSEAGLYSVSLTATGNGTSVTKTVDDFINVTTPPVPDFITNVTEGTFPLTVQFTDNSRYAESVIWDFGDGDSSFQRNPVHTFTASGLYTFSLTATGNNTSVTKIADDFINVTVPPVPDFSANITEGLYPLSVQFTDNSSYAESLEWDFGDGNTSTDLSPLHTYSEAGLYTVSLTATGNRTSVTRTAESYINVILPPIPDFGANVTTGPYPLTVQFMDNSIYAESVVWDFGDGSVSNEKNPVHTYKERGLYTVTLGAGGNGTTVNKTVQDFINVTIQPFPPEANFSVNVTREPAPLTVSFLDESYNSVSWEWDIDGDGWVDYIEANPVHTYETAGIYNVSLYVSNAYGNDTEVVKGCINVLTHPVISERNLSKTSVYPGEEFNVNLNIESAWELTNLTVVEDIPAGWNLTPIDNAGAEFNSTSNKWIWENYSARDRRQLVYVLKAPLDSDFGTFKLEGDVLAENVVAIPVEGESEITITPIADYSPENLKLLHVGDPDQEFNISTHVLCNFTWYVNGNESSEGDKKNSAYASLTLSPETLWRNDHFKNSYTSVENSSLFAGKYSVTGRVSNRSTAKNQTWNFLITRSAESKNNINNTVVLPVRKVEENESVSFNFTEEPDNTDDNSILAISFNASSTGNVSVFVEVLKDRASEVTKNPEGEVFQHINIHFSNHTVMNETGSDSKFIDFKVNRAWMETVVQGTVRLNRYQNGEWQPLNTWETSSDAEYHYFRAETPGFSPFSVTAEKISTPSVSTPHKGGSGTGSATIISSTKGEDENISGAENEGADSTLSKGAEDILVSQSTDTGKSIFVEEGNDSEAAGSEENNGSEKSGSTGVLFFILLVLFIVGAYLVYRQTKEEE</sequence>
<dbReference type="Proteomes" id="UP000300067">
    <property type="component" value="Chromosome"/>
</dbReference>
<feature type="domain" description="PKD" evidence="4">
    <location>
        <begin position="797"/>
        <end position="848"/>
    </location>
</feature>
<feature type="domain" description="PKD" evidence="4">
    <location>
        <begin position="875"/>
        <end position="929"/>
    </location>
</feature>
<dbReference type="InterPro" id="IPR008964">
    <property type="entry name" value="Invasin/intimin_cell_adhesion"/>
</dbReference>
<dbReference type="InterPro" id="IPR013783">
    <property type="entry name" value="Ig-like_fold"/>
</dbReference>
<feature type="domain" description="Big-1" evidence="5">
    <location>
        <begin position="339"/>
        <end position="434"/>
    </location>
</feature>
<dbReference type="InterPro" id="IPR000601">
    <property type="entry name" value="PKD_dom"/>
</dbReference>
<dbReference type="InterPro" id="IPR026453">
    <property type="entry name" value="PGF_pre_PGF"/>
</dbReference>
<dbReference type="SMART" id="SM00634">
    <property type="entry name" value="BID_1"/>
    <property type="match status" value="1"/>
</dbReference>
<evidence type="ECO:0000313" key="6">
    <source>
        <dbReference type="EMBL" id="KKG34066.1"/>
    </source>
</evidence>
<evidence type="ECO:0000256" key="2">
    <source>
        <dbReference type="SAM" id="MobiDB-lite"/>
    </source>
</evidence>
<evidence type="ECO:0000313" key="7">
    <source>
        <dbReference type="EMBL" id="KKG67174.1"/>
    </source>
</evidence>
<keyword evidence="3" id="KW-0472">Membrane</keyword>
<gene>
    <name evidence="11" type="ORF">DKM28_07635</name>
    <name evidence="6" type="ORF">DU30_09795</name>
    <name evidence="7" type="ORF">DU43_17105</name>
    <name evidence="9" type="ORF">DU55_14925</name>
    <name evidence="8" type="ORF">DU67_14015</name>
    <name evidence="10" type="ORF">DU69_06025</name>
</gene>
<feature type="domain" description="PKD" evidence="4">
    <location>
        <begin position="632"/>
        <end position="686"/>
    </location>
</feature>